<organism evidence="1 2">
    <name type="scientific">Pseudovibrio ascidiaceicola</name>
    <dbReference type="NCBI Taxonomy" id="285279"/>
    <lineage>
        <taxon>Bacteria</taxon>
        <taxon>Pseudomonadati</taxon>
        <taxon>Pseudomonadota</taxon>
        <taxon>Alphaproteobacteria</taxon>
        <taxon>Hyphomicrobiales</taxon>
        <taxon>Stappiaceae</taxon>
        <taxon>Pseudovibrio</taxon>
    </lineage>
</organism>
<evidence type="ECO:0000313" key="1">
    <source>
        <dbReference type="EMBL" id="SFK52960.1"/>
    </source>
</evidence>
<evidence type="ECO:0000313" key="2">
    <source>
        <dbReference type="Proteomes" id="UP000199598"/>
    </source>
</evidence>
<name>A0A1I4A9W7_9HYPH</name>
<dbReference type="EMBL" id="FOSK01000006">
    <property type="protein sequence ID" value="SFK52960.1"/>
    <property type="molecule type" value="Genomic_DNA"/>
</dbReference>
<protein>
    <submittedName>
        <fullName evidence="1">Uncharacterized protein</fullName>
    </submittedName>
</protein>
<gene>
    <name evidence="1" type="ORF">SAMN04488518_10662</name>
</gene>
<dbReference type="Proteomes" id="UP000199598">
    <property type="component" value="Unassembled WGS sequence"/>
</dbReference>
<accession>A0A1I4A9W7</accession>
<comment type="caution">
    <text evidence="1">The sequence shown here is derived from an EMBL/GenBank/DDBJ whole genome shotgun (WGS) entry which is preliminary data.</text>
</comment>
<sequence length="159" mass="18259">MAYPDTFPCPNSSSVFDRHFRKSRFYCRCSWIYHRVIPYSPGPFPSNHAATFEVRFTGPLKGALRLPTAQPSLRQTDGRSASSPLRRHRFRIWEENTRGISFSASAHHRHALPSRGPYDNCDIPRVKRCREAFMGPGSSLRTAQDVHGRTWWPLTKKGT</sequence>
<reference evidence="1 2" key="1">
    <citation type="submission" date="2016-10" db="EMBL/GenBank/DDBJ databases">
        <authorList>
            <person name="Varghese N."/>
            <person name="Submissions S."/>
        </authorList>
    </citation>
    <scope>NUCLEOTIDE SEQUENCE [LARGE SCALE GENOMIC DNA]</scope>
    <source>
        <strain evidence="1 2">DSM 16392</strain>
    </source>
</reference>
<keyword evidence="2" id="KW-1185">Reference proteome</keyword>
<proteinExistence type="predicted"/>